<reference evidence="2" key="1">
    <citation type="submission" date="2015-09" db="EMBL/GenBank/DDBJ databases">
        <authorList>
            <person name="Bertelli C."/>
        </authorList>
    </citation>
    <scope>NUCLEOTIDE SEQUENCE [LARGE SCALE GENOMIC DNA]</scope>
    <source>
        <strain evidence="2">KNic</strain>
    </source>
</reference>
<dbReference type="InParanoid" id="A0A0U5JDQ7"/>
<dbReference type="Proteomes" id="UP000069902">
    <property type="component" value="Chromosome cPNK"/>
</dbReference>
<dbReference type="EMBL" id="LN879502">
    <property type="protein sequence ID" value="CUI17287.1"/>
    <property type="molecule type" value="Genomic_DNA"/>
</dbReference>
<dbReference type="PATRIC" id="fig|389348.3.peg.1879"/>
<proteinExistence type="predicted"/>
<name>A0A0U5JDQ7_9BACT</name>
<dbReference type="KEGG" id="pnl:PNK_1678"/>
<evidence type="ECO:0000313" key="2">
    <source>
        <dbReference type="Proteomes" id="UP000069902"/>
    </source>
</evidence>
<dbReference type="AlphaFoldDB" id="A0A0U5JDQ7"/>
<sequence length="625" mass="73920">MSWRSIDFRGLSDLDQKIVDQLEQYLHQKETRLAHQILNSIQPTVLETFSPLLPFGGGHLKLSEAVEGFTKKVRLLVQGGINDIPKDNGERVVKELNEALWEFTEVLEGSVVELFQQIKQVSVDRWHLSISRAVHAIKNMLIHYIEDVMWAIRRLEKPLRDYCARFQPKGGMLQRLGSYWRSYVDPTLLKNLNQSEAFLKQQYEAFDKRYLDYMHISVKVEDALQKMKNYPILALLDVPEQNLYVDVFRLLKALEINHQPKGTLAQETIRSLKHLASIDSVVKVLRVYYRELKDAFFNSSLELKGLDKDPAVFKESLEKLKAKVRDYHYELQQLISTMGHYRTFLLKTDPNPYVRTRWGFSEWVVGPEPVKAKKVLNLIYSGEELSGGYARFFKSLDRDLITQQRHEDQAHQEIEKLLHEMGQPLISRFMMRNRAERLLEQLRECDEIGSARFDTIYYVEEVLSKAMREDWKYHVLHEFPAFHELYRQHQGLSDYIEDPAHAFRMDRFRLLFDQIEEWISKGDIYAHVHEIELDVNDMKTYLQDFLATVQRAVKEKSSDPFLDETIYKFKQELLEYRYLFGQFFFVLLAKDGNGQLRNQFLFVDQYFESIENLLFDLKATWEGKR</sequence>
<evidence type="ECO:0000313" key="1">
    <source>
        <dbReference type="EMBL" id="CUI17287.1"/>
    </source>
</evidence>
<protein>
    <submittedName>
        <fullName evidence="1">Uncharacterized protein</fullName>
    </submittedName>
</protein>
<accession>A0A0U5JDQ7</accession>
<dbReference type="RefSeq" id="WP_059061437.1">
    <property type="nucleotide sequence ID" value="NZ_LN879502.1"/>
</dbReference>
<gene>
    <name evidence="1" type="ORF">PNK_1678</name>
</gene>
<organism evidence="1 2">
    <name type="scientific">Candidatus Protochlamydia naegleriophila</name>
    <dbReference type="NCBI Taxonomy" id="389348"/>
    <lineage>
        <taxon>Bacteria</taxon>
        <taxon>Pseudomonadati</taxon>
        <taxon>Chlamydiota</taxon>
        <taxon>Chlamydiia</taxon>
        <taxon>Parachlamydiales</taxon>
        <taxon>Parachlamydiaceae</taxon>
        <taxon>Candidatus Protochlamydia</taxon>
    </lineage>
</organism>
<keyword evidence="2" id="KW-1185">Reference proteome</keyword>